<keyword evidence="10 11" id="KW-0275">Fatty acid biosynthesis</keyword>
<evidence type="ECO:0000256" key="1">
    <source>
        <dbReference type="ARBA" id="ARBA00004141"/>
    </source>
</evidence>
<comment type="domain">
    <text evidence="11">The histidine box domains are involved in binding the catalytic metal ions.</text>
</comment>
<dbReference type="PANTHER" id="PTHR11351">
    <property type="entry name" value="ACYL-COA DESATURASE"/>
    <property type="match status" value="1"/>
</dbReference>
<comment type="cofactor">
    <cofactor evidence="11">
        <name>Fe(2+)</name>
        <dbReference type="ChEBI" id="CHEBI:29033"/>
    </cofactor>
</comment>
<dbReference type="Proteomes" id="UP000515158">
    <property type="component" value="Unplaced"/>
</dbReference>
<comment type="similarity">
    <text evidence="2 11">Belongs to the fatty acid desaturase type 1 family.</text>
</comment>
<evidence type="ECO:0000313" key="14">
    <source>
        <dbReference type="RefSeq" id="XP_034253876.1"/>
    </source>
</evidence>
<sequence>MTFQYSIYEWARNHRVHHKFMDTDVDPHNIKRGFFFAHVGWLMVHKHPDVRAKGKIVDVSDLEADPIVMFQKRYYYTLMVLFAFVMPTAVPWLLWGEDPWTAW</sequence>
<keyword evidence="8" id="KW-0443">Lipid metabolism</keyword>
<reference evidence="14" key="1">
    <citation type="submission" date="2025-08" db="UniProtKB">
        <authorList>
            <consortium name="RefSeq"/>
        </authorList>
    </citation>
    <scope>IDENTIFICATION</scope>
    <source>
        <tissue evidence="14">Total insect</tissue>
    </source>
</reference>
<keyword evidence="4 11" id="KW-0812">Transmembrane</keyword>
<keyword evidence="5" id="KW-0276">Fatty acid metabolism</keyword>
<dbReference type="AlphaFoldDB" id="A0A6P9ADK7"/>
<dbReference type="KEGG" id="tpal:117652830"/>
<evidence type="ECO:0000256" key="8">
    <source>
        <dbReference type="ARBA" id="ARBA00023098"/>
    </source>
</evidence>
<evidence type="ECO:0000256" key="3">
    <source>
        <dbReference type="ARBA" id="ARBA00022516"/>
    </source>
</evidence>
<keyword evidence="13" id="KW-1185">Reference proteome</keyword>
<evidence type="ECO:0000313" key="13">
    <source>
        <dbReference type="Proteomes" id="UP000515158"/>
    </source>
</evidence>
<dbReference type="GO" id="GO:0005789">
    <property type="term" value="C:endoplasmic reticulum membrane"/>
    <property type="evidence" value="ECO:0007669"/>
    <property type="project" value="TreeGrafter"/>
</dbReference>
<organism evidence="14">
    <name type="scientific">Thrips palmi</name>
    <name type="common">Melon thrips</name>
    <dbReference type="NCBI Taxonomy" id="161013"/>
    <lineage>
        <taxon>Eukaryota</taxon>
        <taxon>Metazoa</taxon>
        <taxon>Ecdysozoa</taxon>
        <taxon>Arthropoda</taxon>
        <taxon>Hexapoda</taxon>
        <taxon>Insecta</taxon>
        <taxon>Pterygota</taxon>
        <taxon>Neoptera</taxon>
        <taxon>Paraneoptera</taxon>
        <taxon>Thysanoptera</taxon>
        <taxon>Terebrantia</taxon>
        <taxon>Thripoidea</taxon>
        <taxon>Thripidae</taxon>
        <taxon>Thrips</taxon>
    </lineage>
</organism>
<comment type="subcellular location">
    <subcellularLocation>
        <location evidence="1">Membrane</location>
        <topology evidence="1">Multi-pass membrane protein</topology>
    </subcellularLocation>
</comment>
<protein>
    <submittedName>
        <fullName evidence="14">Acyl-CoA desaturase-like</fullName>
    </submittedName>
</protein>
<keyword evidence="3 11" id="KW-0444">Lipid biosynthesis</keyword>
<evidence type="ECO:0000256" key="10">
    <source>
        <dbReference type="ARBA" id="ARBA00023160"/>
    </source>
</evidence>
<proteinExistence type="inferred from homology"/>
<evidence type="ECO:0000256" key="11">
    <source>
        <dbReference type="RuleBase" id="RU000581"/>
    </source>
</evidence>
<keyword evidence="9 12" id="KW-0472">Membrane</keyword>
<dbReference type="OrthoDB" id="10260134at2759"/>
<dbReference type="PANTHER" id="PTHR11351:SF31">
    <property type="entry name" value="DESATURASE 1, ISOFORM A-RELATED"/>
    <property type="match status" value="1"/>
</dbReference>
<evidence type="ECO:0000256" key="9">
    <source>
        <dbReference type="ARBA" id="ARBA00023136"/>
    </source>
</evidence>
<dbReference type="InParanoid" id="A0A6P9ADK7"/>
<accession>A0A6P9ADK7</accession>
<evidence type="ECO:0000256" key="12">
    <source>
        <dbReference type="SAM" id="Phobius"/>
    </source>
</evidence>
<feature type="transmembrane region" description="Helical" evidence="12">
    <location>
        <begin position="74"/>
        <end position="95"/>
    </location>
</feature>
<dbReference type="RefSeq" id="XP_034253876.1">
    <property type="nucleotide sequence ID" value="XM_034397985.1"/>
</dbReference>
<keyword evidence="7 11" id="KW-0560">Oxidoreductase</keyword>
<evidence type="ECO:0000256" key="5">
    <source>
        <dbReference type="ARBA" id="ARBA00022832"/>
    </source>
</evidence>
<evidence type="ECO:0000256" key="2">
    <source>
        <dbReference type="ARBA" id="ARBA00009295"/>
    </source>
</evidence>
<keyword evidence="6 12" id="KW-1133">Transmembrane helix</keyword>
<dbReference type="GO" id="GO:0004768">
    <property type="term" value="F:stearoyl-CoA 9-desaturase activity"/>
    <property type="evidence" value="ECO:0007669"/>
    <property type="project" value="TreeGrafter"/>
</dbReference>
<dbReference type="InterPro" id="IPR015876">
    <property type="entry name" value="Acyl-CoA_DS"/>
</dbReference>
<evidence type="ECO:0000256" key="4">
    <source>
        <dbReference type="ARBA" id="ARBA00022692"/>
    </source>
</evidence>
<evidence type="ECO:0000256" key="7">
    <source>
        <dbReference type="ARBA" id="ARBA00023002"/>
    </source>
</evidence>
<dbReference type="GO" id="GO:0005506">
    <property type="term" value="F:iron ion binding"/>
    <property type="evidence" value="ECO:0007669"/>
    <property type="project" value="TreeGrafter"/>
</dbReference>
<gene>
    <name evidence="14" type="primary">LOC117652830</name>
</gene>
<dbReference type="PRINTS" id="PR00075">
    <property type="entry name" value="FACDDSATRASE"/>
</dbReference>
<name>A0A6P9ADK7_THRPL</name>
<dbReference type="GeneID" id="117652830"/>
<evidence type="ECO:0000256" key="6">
    <source>
        <dbReference type="ARBA" id="ARBA00022989"/>
    </source>
</evidence>
<dbReference type="GO" id="GO:0006636">
    <property type="term" value="P:unsaturated fatty acid biosynthetic process"/>
    <property type="evidence" value="ECO:0007669"/>
    <property type="project" value="TreeGrafter"/>
</dbReference>